<dbReference type="InterPro" id="IPR011021">
    <property type="entry name" value="Arrestin-like_N"/>
</dbReference>
<evidence type="ECO:0000313" key="4">
    <source>
        <dbReference type="EMBL" id="PAV68446.1"/>
    </source>
</evidence>
<evidence type="ECO:0000259" key="3">
    <source>
        <dbReference type="SMART" id="SM01017"/>
    </source>
</evidence>
<dbReference type="PANTHER" id="PTHR11188">
    <property type="entry name" value="ARRESTIN DOMAIN CONTAINING PROTEIN"/>
    <property type="match status" value="1"/>
</dbReference>
<keyword evidence="5" id="KW-1185">Reference proteome</keyword>
<evidence type="ECO:0000313" key="5">
    <source>
        <dbReference type="Proteomes" id="UP000218231"/>
    </source>
</evidence>
<dbReference type="InterPro" id="IPR011022">
    <property type="entry name" value="Arrestin_C-like"/>
</dbReference>
<dbReference type="Pfam" id="PF02752">
    <property type="entry name" value="Arrestin_C"/>
    <property type="match status" value="1"/>
</dbReference>
<evidence type="ECO:0000256" key="1">
    <source>
        <dbReference type="ARBA" id="ARBA00005298"/>
    </source>
</evidence>
<dbReference type="Pfam" id="PF00339">
    <property type="entry name" value="Arrestin_N"/>
    <property type="match status" value="1"/>
</dbReference>
<dbReference type="SUPFAM" id="SSF81296">
    <property type="entry name" value="E set domains"/>
    <property type="match status" value="2"/>
</dbReference>
<organism evidence="4 5">
    <name type="scientific">Diploscapter pachys</name>
    <dbReference type="NCBI Taxonomy" id="2018661"/>
    <lineage>
        <taxon>Eukaryota</taxon>
        <taxon>Metazoa</taxon>
        <taxon>Ecdysozoa</taxon>
        <taxon>Nematoda</taxon>
        <taxon>Chromadorea</taxon>
        <taxon>Rhabditida</taxon>
        <taxon>Rhabditina</taxon>
        <taxon>Rhabditomorpha</taxon>
        <taxon>Rhabditoidea</taxon>
        <taxon>Rhabditidae</taxon>
        <taxon>Diploscapter</taxon>
    </lineage>
</organism>
<sequence length="448" mass="48736">MGGESLAIEFTNNPQGVFYPGSMLEGVILLNLDEPLKVRHITVCADGRARNHWSDSESRTVSDGNGGTKSESYSVPYSAEVIYAKGSSLAWHSPAESSYLPTGGHRFPFALQVPANCPPSFESAYGYIRYRIHVEVDRPWRFNKRCQRLFTVSPVFDLNTIPQCAIPMMTSKVEKTGIILFRKGNISLECRLPKQGFVPGEAIVAECTVDNGSSKPVHLAKAKVVQHAHFIAYRHGNGSATFHNGHHSSFRENRSSSRVLVSTEQALQIPPKSKGSFVIKLPIVSTVSSFNCCPITKVEYSFSVKVQSEAMLSNTVENQLPLIIGTVPLQLQAVAAPVPNAIPSVYPTLPQNGNTPSSSSSSSSNNGSVYPSAPGVEYPQPGAQAPPLPGWIAPPSYQEAVYGNEKPPASEELDGFLPRYPVYNLSNVQPQTDTFYRAEPTAPPPMKM</sequence>
<comment type="similarity">
    <text evidence="1">Belongs to the arrestin family.</text>
</comment>
<dbReference type="OrthoDB" id="2333384at2759"/>
<proteinExistence type="inferred from homology"/>
<dbReference type="InterPro" id="IPR014752">
    <property type="entry name" value="Arrestin-like_C"/>
</dbReference>
<dbReference type="InterPro" id="IPR014756">
    <property type="entry name" value="Ig_E-set"/>
</dbReference>
<accession>A0A2A2K367</accession>
<dbReference type="PANTHER" id="PTHR11188:SF175">
    <property type="entry name" value="ARRESTIN C-TERMINAL-LIKE DOMAIN-CONTAINING PROTEIN"/>
    <property type="match status" value="1"/>
</dbReference>
<comment type="caution">
    <text evidence="4">The sequence shown here is derived from an EMBL/GenBank/DDBJ whole genome shotgun (WGS) entry which is preliminary data.</text>
</comment>
<evidence type="ECO:0000256" key="2">
    <source>
        <dbReference type="SAM" id="MobiDB-lite"/>
    </source>
</evidence>
<reference evidence="4 5" key="1">
    <citation type="journal article" date="2017" name="Curr. Biol.">
        <title>Genome architecture and evolution of a unichromosomal asexual nematode.</title>
        <authorList>
            <person name="Fradin H."/>
            <person name="Zegar C."/>
            <person name="Gutwein M."/>
            <person name="Lucas J."/>
            <person name="Kovtun M."/>
            <person name="Corcoran D."/>
            <person name="Baugh L.R."/>
            <person name="Kiontke K."/>
            <person name="Gunsalus K."/>
            <person name="Fitch D.H."/>
            <person name="Piano F."/>
        </authorList>
    </citation>
    <scope>NUCLEOTIDE SEQUENCE [LARGE SCALE GENOMIC DNA]</scope>
    <source>
        <strain evidence="4">PF1309</strain>
    </source>
</reference>
<dbReference type="InterPro" id="IPR050357">
    <property type="entry name" value="Arrestin_domain-protein"/>
</dbReference>
<dbReference type="GO" id="GO:0015031">
    <property type="term" value="P:protein transport"/>
    <property type="evidence" value="ECO:0007669"/>
    <property type="project" value="TreeGrafter"/>
</dbReference>
<dbReference type="GO" id="GO:0005737">
    <property type="term" value="C:cytoplasm"/>
    <property type="evidence" value="ECO:0007669"/>
    <property type="project" value="TreeGrafter"/>
</dbReference>
<dbReference type="SMART" id="SM01017">
    <property type="entry name" value="Arrestin_C"/>
    <property type="match status" value="1"/>
</dbReference>
<dbReference type="AlphaFoldDB" id="A0A2A2K367"/>
<dbReference type="Gene3D" id="2.60.40.640">
    <property type="match status" value="2"/>
</dbReference>
<dbReference type="STRING" id="2018661.A0A2A2K367"/>
<feature type="region of interest" description="Disordered" evidence="2">
    <location>
        <begin position="347"/>
        <end position="390"/>
    </location>
</feature>
<dbReference type="Proteomes" id="UP000218231">
    <property type="component" value="Unassembled WGS sequence"/>
</dbReference>
<name>A0A2A2K367_9BILA</name>
<dbReference type="EMBL" id="LIAE01009762">
    <property type="protein sequence ID" value="PAV68446.1"/>
    <property type="molecule type" value="Genomic_DNA"/>
</dbReference>
<gene>
    <name evidence="4" type="ORF">WR25_09779</name>
</gene>
<feature type="domain" description="Arrestin C-terminal-like" evidence="3">
    <location>
        <begin position="182"/>
        <end position="329"/>
    </location>
</feature>
<protein>
    <recommendedName>
        <fullName evidence="3">Arrestin C-terminal-like domain-containing protein</fullName>
    </recommendedName>
</protein>